<dbReference type="Proteomes" id="UP000217549">
    <property type="component" value="Chromosome I"/>
</dbReference>
<dbReference type="InterPro" id="IPR039447">
    <property type="entry name" value="UreH-like_TM_dom"/>
</dbReference>
<name>A0A285PTE7_9FIRM</name>
<reference evidence="5" key="1">
    <citation type="submission" date="2017-09" db="EMBL/GenBank/DDBJ databases">
        <authorList>
            <person name="Shetty A S."/>
        </authorList>
    </citation>
    <scope>NUCLEOTIDE SEQUENCE [LARGE SCALE GENOMIC DNA]</scope>
</reference>
<dbReference type="RefSeq" id="WP_096239225.1">
    <property type="nucleotide sequence ID" value="NZ_LT907978.1"/>
</dbReference>
<protein>
    <submittedName>
        <fullName evidence="4">Cupredoxin</fullName>
    </submittedName>
</protein>
<keyword evidence="2" id="KW-0812">Transmembrane</keyword>
<feature type="transmembrane region" description="Helical" evidence="2">
    <location>
        <begin position="267"/>
        <end position="288"/>
    </location>
</feature>
<dbReference type="Pfam" id="PF13386">
    <property type="entry name" value="DsbD_2"/>
    <property type="match status" value="1"/>
</dbReference>
<dbReference type="KEGG" id="ehl:EHLA_0540"/>
<dbReference type="InterPro" id="IPR017969">
    <property type="entry name" value="Heavy-metal-associated_CS"/>
</dbReference>
<dbReference type="SUPFAM" id="SSF55008">
    <property type="entry name" value="HMA, heavy metal-associated domain"/>
    <property type="match status" value="1"/>
</dbReference>
<dbReference type="Gene3D" id="2.60.40.420">
    <property type="entry name" value="Cupredoxins - blue copper proteins"/>
    <property type="match status" value="1"/>
</dbReference>
<feature type="transmembrane region" description="Helical" evidence="2">
    <location>
        <begin position="85"/>
        <end position="105"/>
    </location>
</feature>
<evidence type="ECO:0000313" key="4">
    <source>
        <dbReference type="EMBL" id="SOB71305.1"/>
    </source>
</evidence>
<evidence type="ECO:0000256" key="2">
    <source>
        <dbReference type="SAM" id="Phobius"/>
    </source>
</evidence>
<dbReference type="CDD" id="cd00371">
    <property type="entry name" value="HMA"/>
    <property type="match status" value="1"/>
</dbReference>
<organism evidence="4 5">
    <name type="scientific">Anaerobutyricum hallii</name>
    <dbReference type="NCBI Taxonomy" id="39488"/>
    <lineage>
        <taxon>Bacteria</taxon>
        <taxon>Bacillati</taxon>
        <taxon>Bacillota</taxon>
        <taxon>Clostridia</taxon>
        <taxon>Lachnospirales</taxon>
        <taxon>Lachnospiraceae</taxon>
        <taxon>Anaerobutyricum</taxon>
    </lineage>
</organism>
<dbReference type="InterPro" id="IPR006121">
    <property type="entry name" value="HMA_dom"/>
</dbReference>
<dbReference type="PROSITE" id="PS01047">
    <property type="entry name" value="HMA_1"/>
    <property type="match status" value="1"/>
</dbReference>
<keyword evidence="2" id="KW-1133">Transmembrane helix</keyword>
<dbReference type="SUPFAM" id="SSF49503">
    <property type="entry name" value="Cupredoxins"/>
    <property type="match status" value="1"/>
</dbReference>
<gene>
    <name evidence="4" type="ORF">EHLA_0540</name>
</gene>
<proteinExistence type="predicted"/>
<feature type="transmembrane region" description="Helical" evidence="2">
    <location>
        <begin position="198"/>
        <end position="219"/>
    </location>
</feature>
<dbReference type="FunFam" id="3.30.70.100:FF:000001">
    <property type="entry name" value="ATPase copper transporting beta"/>
    <property type="match status" value="1"/>
</dbReference>
<keyword evidence="2" id="KW-0472">Membrane</keyword>
<dbReference type="PROSITE" id="PS50846">
    <property type="entry name" value="HMA_2"/>
    <property type="match status" value="1"/>
</dbReference>
<dbReference type="Gene3D" id="3.30.70.100">
    <property type="match status" value="1"/>
</dbReference>
<dbReference type="InterPro" id="IPR036163">
    <property type="entry name" value="HMA_dom_sf"/>
</dbReference>
<evidence type="ECO:0000313" key="5">
    <source>
        <dbReference type="Proteomes" id="UP000217549"/>
    </source>
</evidence>
<dbReference type="PANTHER" id="PTHR42208:SF1">
    <property type="entry name" value="HEAVY METAL TRANSPORTER"/>
    <property type="match status" value="1"/>
</dbReference>
<dbReference type="EMBL" id="LT907978">
    <property type="protein sequence ID" value="SOB71305.1"/>
    <property type="molecule type" value="Genomic_DNA"/>
</dbReference>
<evidence type="ECO:0000256" key="1">
    <source>
        <dbReference type="ARBA" id="ARBA00022723"/>
    </source>
</evidence>
<feature type="transmembrane region" description="Helical" evidence="2">
    <location>
        <begin position="160"/>
        <end position="186"/>
    </location>
</feature>
<dbReference type="PANTHER" id="PTHR42208">
    <property type="entry name" value="HEAVY METAL TRANSPORTER-RELATED"/>
    <property type="match status" value="1"/>
</dbReference>
<feature type="transmembrane region" description="Helical" evidence="2">
    <location>
        <begin position="294"/>
        <end position="318"/>
    </location>
</feature>
<dbReference type="AlphaFoldDB" id="A0A285PTE7"/>
<keyword evidence="1" id="KW-0479">Metal-binding</keyword>
<keyword evidence="5" id="KW-1185">Reference proteome</keyword>
<accession>A0A285PTE7</accession>
<feature type="transmembrane region" description="Helical" evidence="2">
    <location>
        <begin position="117"/>
        <end position="139"/>
    </location>
</feature>
<sequence>MERRQLYIDGMTCINCQKKIENCLRKRVEIKEASVSYETGVAKVLYDANKITLQEIIRIINDLGYDVKSEANSRKDIVLRTAKELVVILAVFLLLQHFGILNRLAPDSLADASMGYGMLFMIGLITSVHCIAMCGGINLSQTLQKETSKDISRKMFQNTLMYNMGRVVSYTIIGSILGAVGGLAGIGDGLQSSFLLQGILKLFAGIIMIIMGVNMLGIFQGLRGCLKNHSSKLQKISKMHKIQTSFLHKKRIPFVHKKISGGRKTPFIIGICNGFMPCGPLQSMQIVALASGNMFTGAFSMFCFSLGTVPLMLGFGSVVSAFGKHFTRKVLRVGAILVVVMGLSMMMQGTSLSGLDIKVASVFSTKESSQMQADNTNVAVEKNGVQYVSSTLESGHYPDIIVKAGEPVEWTIKASEKNINGCNYKILLQDFNQEHTFESGKNVIKFTPDKEGTYTYSCWMGMITGKIYVKS</sequence>
<dbReference type="Pfam" id="PF00403">
    <property type="entry name" value="HMA"/>
    <property type="match status" value="1"/>
</dbReference>
<feature type="transmembrane region" description="Helical" evidence="2">
    <location>
        <begin position="330"/>
        <end position="347"/>
    </location>
</feature>
<feature type="domain" description="HMA" evidence="3">
    <location>
        <begin position="2"/>
        <end position="68"/>
    </location>
</feature>
<dbReference type="InterPro" id="IPR008972">
    <property type="entry name" value="Cupredoxin"/>
</dbReference>
<evidence type="ECO:0000259" key="3">
    <source>
        <dbReference type="PROSITE" id="PS50846"/>
    </source>
</evidence>
<dbReference type="GO" id="GO:0046872">
    <property type="term" value="F:metal ion binding"/>
    <property type="evidence" value="ECO:0007669"/>
    <property type="project" value="UniProtKB-KW"/>
</dbReference>